<evidence type="ECO:0000313" key="1">
    <source>
        <dbReference type="EMBL" id="XBY22876.1"/>
    </source>
</evidence>
<dbReference type="Gene3D" id="3.30.460.10">
    <property type="entry name" value="Beta Polymerase, domain 2"/>
    <property type="match status" value="1"/>
</dbReference>
<sequence>MNPRDAVEALIDIASGIGSPCTGSEWYLFGSIAHGALAPNDIDLMILCVDDAQADLLRTAINTDILDLPLDLSLLTYEEAVEIDAIGQQKAQKFFPDGLVVGKDAERP</sequence>
<dbReference type="RefSeq" id="WP_350403667.1">
    <property type="nucleotide sequence ID" value="NZ_CP158490.1"/>
</dbReference>
<dbReference type="InterPro" id="IPR043519">
    <property type="entry name" value="NT_sf"/>
</dbReference>
<evidence type="ECO:0008006" key="2">
    <source>
        <dbReference type="Google" id="ProtNLM"/>
    </source>
</evidence>
<name>A0AAU7WRI6_9PSED</name>
<dbReference type="EMBL" id="CP158490">
    <property type="protein sequence ID" value="XBY22876.1"/>
    <property type="molecule type" value="Genomic_DNA"/>
</dbReference>
<accession>A0AAU7WRI6</accession>
<proteinExistence type="predicted"/>
<dbReference type="SUPFAM" id="SSF81301">
    <property type="entry name" value="Nucleotidyltransferase"/>
    <property type="match status" value="1"/>
</dbReference>
<gene>
    <name evidence="1" type="ORF">ABCR88_25745</name>
</gene>
<dbReference type="AlphaFoldDB" id="A0AAU7WRI6"/>
<protein>
    <recommendedName>
        <fullName evidence="2">Nucleotidyltransferase domain-containing protein</fullName>
    </recommendedName>
</protein>
<organism evidence="1">
    <name type="scientific">Pseudomonas sp. W17</name>
    <dbReference type="NCBI Taxonomy" id="3144407"/>
    <lineage>
        <taxon>Bacteria</taxon>
        <taxon>Pseudomonadati</taxon>
        <taxon>Pseudomonadota</taxon>
        <taxon>Gammaproteobacteria</taxon>
        <taxon>Pseudomonadales</taxon>
        <taxon>Pseudomonadaceae</taxon>
        <taxon>Pseudomonas</taxon>
    </lineage>
</organism>
<reference evidence="1" key="1">
    <citation type="submission" date="2024-06" db="EMBL/GenBank/DDBJ databases">
        <authorList>
            <person name="Wu L."/>
        </authorList>
    </citation>
    <scope>NUCLEOTIDE SEQUENCE</scope>
    <source>
        <strain evidence="1">W17</strain>
    </source>
</reference>